<name>A0A7K7LIT7_9AVES</name>
<dbReference type="GO" id="GO:0051988">
    <property type="term" value="P:regulation of attachment of spindle microtubules to kinetochore"/>
    <property type="evidence" value="ECO:0007669"/>
    <property type="project" value="InterPro"/>
</dbReference>
<dbReference type="EMBL" id="VZSO01008396">
    <property type="protein sequence ID" value="NWZ30369.1"/>
    <property type="molecule type" value="Genomic_DNA"/>
</dbReference>
<keyword evidence="3" id="KW-1185">Reference proteome</keyword>
<accession>A0A7K7LIT7</accession>
<comment type="caution">
    <text evidence="2">The sequence shown here is derived from an EMBL/GenBank/DDBJ whole genome shotgun (WGS) entry which is preliminary data.</text>
</comment>
<feature type="non-terminal residue" evidence="2">
    <location>
        <position position="123"/>
    </location>
</feature>
<feature type="region of interest" description="Disordered" evidence="1">
    <location>
        <begin position="31"/>
        <end position="53"/>
    </location>
</feature>
<dbReference type="Proteomes" id="UP000525565">
    <property type="component" value="Unassembled WGS sequence"/>
</dbReference>
<evidence type="ECO:0000313" key="2">
    <source>
        <dbReference type="EMBL" id="NWZ30369.1"/>
    </source>
</evidence>
<evidence type="ECO:0000313" key="3">
    <source>
        <dbReference type="Proteomes" id="UP000525565"/>
    </source>
</evidence>
<dbReference type="InterPro" id="IPR028728">
    <property type="entry name" value="Astrin"/>
</dbReference>
<evidence type="ECO:0000256" key="1">
    <source>
        <dbReference type="SAM" id="MobiDB-lite"/>
    </source>
</evidence>
<sequence length="123" mass="14058">KNEKVLQDILKQQEEHMMDLIDKSGEVTVRAGPGRGVQGGAKGPPPQHLLPPQRLNGEVSQLRRSLQRAETEAKVLWEEVRGQEPKVDAARVQERILMRQEVDKLRLLLLEKMDENSQLSDKY</sequence>
<dbReference type="AlphaFoldDB" id="A0A7K7LIT7"/>
<feature type="non-terminal residue" evidence="2">
    <location>
        <position position="1"/>
    </location>
</feature>
<proteinExistence type="predicted"/>
<organism evidence="2 3">
    <name type="scientific">Asarcornis scutulata</name>
    <dbReference type="NCBI Taxonomy" id="75869"/>
    <lineage>
        <taxon>Eukaryota</taxon>
        <taxon>Metazoa</taxon>
        <taxon>Chordata</taxon>
        <taxon>Craniata</taxon>
        <taxon>Vertebrata</taxon>
        <taxon>Euteleostomi</taxon>
        <taxon>Archelosauria</taxon>
        <taxon>Archosauria</taxon>
        <taxon>Dinosauria</taxon>
        <taxon>Saurischia</taxon>
        <taxon>Theropoda</taxon>
        <taxon>Coelurosauria</taxon>
        <taxon>Aves</taxon>
        <taxon>Neognathae</taxon>
        <taxon>Galloanserae</taxon>
        <taxon>Anseriformes</taxon>
        <taxon>Anatidae</taxon>
        <taxon>Anatinae</taxon>
        <taxon>Asarcornis</taxon>
    </lineage>
</organism>
<feature type="compositionally biased region" description="Gly residues" evidence="1">
    <location>
        <begin position="33"/>
        <end position="42"/>
    </location>
</feature>
<dbReference type="GO" id="GO:0051301">
    <property type="term" value="P:cell division"/>
    <property type="evidence" value="ECO:0007669"/>
    <property type="project" value="InterPro"/>
</dbReference>
<protein>
    <submittedName>
        <fullName evidence="2">SPAG5 protein</fullName>
    </submittedName>
</protein>
<dbReference type="PANTHER" id="PTHR15347">
    <property type="entry name" value="SPERM-ASSOCIATED ANTIGEN 5"/>
    <property type="match status" value="1"/>
</dbReference>
<reference evidence="2 3" key="1">
    <citation type="submission" date="2019-09" db="EMBL/GenBank/DDBJ databases">
        <title>Bird 10,000 Genomes (B10K) Project - Family phase.</title>
        <authorList>
            <person name="Zhang G."/>
        </authorList>
    </citation>
    <scope>NUCLEOTIDE SEQUENCE [LARGE SCALE GENOMIC DNA]</scope>
    <source>
        <strain evidence="2">OUT-0051</strain>
        <tissue evidence="2">Kidney</tissue>
    </source>
</reference>
<dbReference type="PANTHER" id="PTHR15347:SF1">
    <property type="entry name" value="SPERM-ASSOCIATED ANTIGEN 5"/>
    <property type="match status" value="1"/>
</dbReference>
<gene>
    <name evidence="2" type="primary">Spag5_1</name>
    <name evidence="2" type="ORF">ASASCU_R12323</name>
</gene>